<comment type="caution">
    <text evidence="2">The sequence shown here is derived from an EMBL/GenBank/DDBJ whole genome shotgun (WGS) entry which is preliminary data.</text>
</comment>
<feature type="region of interest" description="Disordered" evidence="1">
    <location>
        <begin position="1"/>
        <end position="33"/>
    </location>
</feature>
<reference evidence="2" key="2">
    <citation type="submission" date="2020-11" db="EMBL/GenBank/DDBJ databases">
        <authorList>
            <person name="McCartney M.A."/>
            <person name="Auch B."/>
            <person name="Kono T."/>
            <person name="Mallez S."/>
            <person name="Becker A."/>
            <person name="Gohl D.M."/>
            <person name="Silverstein K.A.T."/>
            <person name="Koren S."/>
            <person name="Bechman K.B."/>
            <person name="Herman A."/>
            <person name="Abrahante J.E."/>
            <person name="Garbe J."/>
        </authorList>
    </citation>
    <scope>NUCLEOTIDE SEQUENCE</scope>
    <source>
        <strain evidence="2">Duluth1</strain>
        <tissue evidence="2">Whole animal</tissue>
    </source>
</reference>
<accession>A0A9D4QY38</accession>
<dbReference type="EMBL" id="JAIWYP010000003">
    <property type="protein sequence ID" value="KAH3846375.1"/>
    <property type="molecule type" value="Genomic_DNA"/>
</dbReference>
<dbReference type="AlphaFoldDB" id="A0A9D4QY38"/>
<dbReference type="Proteomes" id="UP000828390">
    <property type="component" value="Unassembled WGS sequence"/>
</dbReference>
<sequence length="76" mass="8562">MMMMMIDDDDDDDDDDDGDDDKGGGDFDGDDDDDSFKSLTFTGDLFNFSQKGLLCMRDKLLANWVVQVELPPLLMN</sequence>
<reference evidence="2" key="1">
    <citation type="journal article" date="2019" name="bioRxiv">
        <title>The Genome of the Zebra Mussel, Dreissena polymorpha: A Resource for Invasive Species Research.</title>
        <authorList>
            <person name="McCartney M.A."/>
            <person name="Auch B."/>
            <person name="Kono T."/>
            <person name="Mallez S."/>
            <person name="Zhang Y."/>
            <person name="Obille A."/>
            <person name="Becker A."/>
            <person name="Abrahante J.E."/>
            <person name="Garbe J."/>
            <person name="Badalamenti J.P."/>
            <person name="Herman A."/>
            <person name="Mangelson H."/>
            <person name="Liachko I."/>
            <person name="Sullivan S."/>
            <person name="Sone E.D."/>
            <person name="Koren S."/>
            <person name="Silverstein K.A.T."/>
            <person name="Beckman K.B."/>
            <person name="Gohl D.M."/>
        </authorList>
    </citation>
    <scope>NUCLEOTIDE SEQUENCE</scope>
    <source>
        <strain evidence="2">Duluth1</strain>
        <tissue evidence="2">Whole animal</tissue>
    </source>
</reference>
<gene>
    <name evidence="2" type="ORF">DPMN_088676</name>
</gene>
<evidence type="ECO:0000313" key="3">
    <source>
        <dbReference type="Proteomes" id="UP000828390"/>
    </source>
</evidence>
<protein>
    <submittedName>
        <fullName evidence="2">Uncharacterized protein</fullName>
    </submittedName>
</protein>
<proteinExistence type="predicted"/>
<organism evidence="2 3">
    <name type="scientific">Dreissena polymorpha</name>
    <name type="common">Zebra mussel</name>
    <name type="synonym">Mytilus polymorpha</name>
    <dbReference type="NCBI Taxonomy" id="45954"/>
    <lineage>
        <taxon>Eukaryota</taxon>
        <taxon>Metazoa</taxon>
        <taxon>Spiralia</taxon>
        <taxon>Lophotrochozoa</taxon>
        <taxon>Mollusca</taxon>
        <taxon>Bivalvia</taxon>
        <taxon>Autobranchia</taxon>
        <taxon>Heteroconchia</taxon>
        <taxon>Euheterodonta</taxon>
        <taxon>Imparidentia</taxon>
        <taxon>Neoheterodontei</taxon>
        <taxon>Myida</taxon>
        <taxon>Dreissenoidea</taxon>
        <taxon>Dreissenidae</taxon>
        <taxon>Dreissena</taxon>
    </lineage>
</organism>
<evidence type="ECO:0000256" key="1">
    <source>
        <dbReference type="SAM" id="MobiDB-lite"/>
    </source>
</evidence>
<name>A0A9D4QY38_DREPO</name>
<feature type="compositionally biased region" description="Acidic residues" evidence="1">
    <location>
        <begin position="1"/>
        <end position="20"/>
    </location>
</feature>
<keyword evidence="3" id="KW-1185">Reference proteome</keyword>
<evidence type="ECO:0000313" key="2">
    <source>
        <dbReference type="EMBL" id="KAH3846375.1"/>
    </source>
</evidence>